<proteinExistence type="predicted"/>
<dbReference type="InterPro" id="IPR015421">
    <property type="entry name" value="PyrdxlP-dep_Trfase_major"/>
</dbReference>
<keyword evidence="2" id="KW-0808">Transferase</keyword>
<dbReference type="Gene3D" id="3.40.640.10">
    <property type="entry name" value="Type I PLP-dependent aspartate aminotransferase-like (Major domain)"/>
    <property type="match status" value="1"/>
</dbReference>
<comment type="caution">
    <text evidence="2">The sequence shown here is derived from an EMBL/GenBank/DDBJ whole genome shotgun (WGS) entry which is preliminary data.</text>
</comment>
<dbReference type="Pfam" id="PF00155">
    <property type="entry name" value="Aminotran_1_2"/>
    <property type="match status" value="1"/>
</dbReference>
<protein>
    <submittedName>
        <fullName evidence="2">Aspartate aminotransferase</fullName>
    </submittedName>
</protein>
<dbReference type="Proteomes" id="UP000031192">
    <property type="component" value="Unassembled WGS sequence"/>
</dbReference>
<keyword evidence="3" id="KW-1185">Reference proteome</keyword>
<name>A0A0B4GUZ4_METGA</name>
<gene>
    <name evidence="2" type="ORF">MGU_06290</name>
</gene>
<dbReference type="SUPFAM" id="SSF53383">
    <property type="entry name" value="PLP-dependent transferases"/>
    <property type="match status" value="1"/>
</dbReference>
<dbReference type="GO" id="GO:0030170">
    <property type="term" value="F:pyridoxal phosphate binding"/>
    <property type="evidence" value="ECO:0007669"/>
    <property type="project" value="InterPro"/>
</dbReference>
<dbReference type="InterPro" id="IPR004839">
    <property type="entry name" value="Aminotransferase_I/II_large"/>
</dbReference>
<evidence type="ECO:0000313" key="3">
    <source>
        <dbReference type="Proteomes" id="UP000031192"/>
    </source>
</evidence>
<evidence type="ECO:0000313" key="2">
    <source>
        <dbReference type="EMBL" id="KID86478.1"/>
    </source>
</evidence>
<dbReference type="AlphaFoldDB" id="A0A0B4GUZ4"/>
<organism evidence="2 3">
    <name type="scientific">Metarhizium guizhouense (strain ARSEF 977)</name>
    <dbReference type="NCBI Taxonomy" id="1276136"/>
    <lineage>
        <taxon>Eukaryota</taxon>
        <taxon>Fungi</taxon>
        <taxon>Dikarya</taxon>
        <taxon>Ascomycota</taxon>
        <taxon>Pezizomycotina</taxon>
        <taxon>Sordariomycetes</taxon>
        <taxon>Hypocreomycetidae</taxon>
        <taxon>Hypocreales</taxon>
        <taxon>Clavicipitaceae</taxon>
        <taxon>Metarhizium</taxon>
    </lineage>
</organism>
<feature type="domain" description="Aminotransferase class I/classII large" evidence="1">
    <location>
        <begin position="71"/>
        <end position="142"/>
    </location>
</feature>
<sequence length="191" mass="20809">MATSLPKHQTAAHILLVPEQGPKCKVTLQATPGADALDPDLKLDYGPFEGSTKLRMCIAELHSTPEVPSKPNNPIGSILSRSFLEEVVALAKRFNIAIFCDEVLTPLFHTDDPTPPPVESLGYENSVSTDSLSKAYGLPGVRSRMGDIQKRCPSAQNTHSKGLHHHLCLTTGRWSRGIRPWSRGASETFEA</sequence>
<dbReference type="EMBL" id="AZNH01000021">
    <property type="protein sequence ID" value="KID86478.1"/>
    <property type="molecule type" value="Genomic_DNA"/>
</dbReference>
<dbReference type="PANTHER" id="PTHR43510:SF1">
    <property type="entry name" value="AMINOTRANSFERASE FUNCTION, HYPOTHETICAL (EUROFUNG)"/>
    <property type="match status" value="1"/>
</dbReference>
<dbReference type="GO" id="GO:0008483">
    <property type="term" value="F:transaminase activity"/>
    <property type="evidence" value="ECO:0007669"/>
    <property type="project" value="UniProtKB-KW"/>
</dbReference>
<keyword evidence="2" id="KW-0032">Aminotransferase</keyword>
<dbReference type="InterPro" id="IPR015424">
    <property type="entry name" value="PyrdxlP-dep_Trfase"/>
</dbReference>
<reference evidence="2 3" key="1">
    <citation type="journal article" date="2014" name="Proc. Natl. Acad. Sci. U.S.A.">
        <title>Trajectory and genomic determinants of fungal-pathogen speciation and host adaptation.</title>
        <authorList>
            <person name="Hu X."/>
            <person name="Xiao G."/>
            <person name="Zheng P."/>
            <person name="Shang Y."/>
            <person name="Su Y."/>
            <person name="Zhang X."/>
            <person name="Liu X."/>
            <person name="Zhan S."/>
            <person name="St Leger R.J."/>
            <person name="Wang C."/>
        </authorList>
    </citation>
    <scope>NUCLEOTIDE SEQUENCE [LARGE SCALE GENOMIC DNA]</scope>
    <source>
        <strain evidence="2 3">ARSEF 977</strain>
    </source>
</reference>
<accession>A0A0B4GUZ4</accession>
<dbReference type="HOGENOM" id="CLU_1421722_0_0_1"/>
<evidence type="ECO:0000259" key="1">
    <source>
        <dbReference type="Pfam" id="PF00155"/>
    </source>
</evidence>
<dbReference type="PANTHER" id="PTHR43510">
    <property type="entry name" value="AMINOTRANSFERASE FUNCTION, HYPOTHETICAL (EUROFUNG)"/>
    <property type="match status" value="1"/>
</dbReference>